<dbReference type="EMBL" id="LR031872">
    <property type="protein sequence ID" value="VDC96530.1"/>
    <property type="molecule type" value="Genomic_DNA"/>
</dbReference>
<reference evidence="1" key="1">
    <citation type="submission" date="2018-11" db="EMBL/GenBank/DDBJ databases">
        <authorList>
            <consortium name="Genoscope - CEA"/>
            <person name="William W."/>
        </authorList>
    </citation>
    <scope>NUCLEOTIDE SEQUENCE</scope>
</reference>
<sequence length="47" mass="5304">MLDDLTISSLESLLSSDLLARPSQICLVVQFDKEVDTDKFITQIFNT</sequence>
<protein>
    <submittedName>
        <fullName evidence="1">Uncharacterized protein</fullName>
    </submittedName>
</protein>
<organism evidence="1">
    <name type="scientific">Brassica oleracea</name>
    <name type="common">Wild cabbage</name>
    <dbReference type="NCBI Taxonomy" id="3712"/>
    <lineage>
        <taxon>Eukaryota</taxon>
        <taxon>Viridiplantae</taxon>
        <taxon>Streptophyta</taxon>
        <taxon>Embryophyta</taxon>
        <taxon>Tracheophyta</taxon>
        <taxon>Spermatophyta</taxon>
        <taxon>Magnoliopsida</taxon>
        <taxon>eudicotyledons</taxon>
        <taxon>Gunneridae</taxon>
        <taxon>Pentapetalae</taxon>
        <taxon>rosids</taxon>
        <taxon>malvids</taxon>
        <taxon>Brassicales</taxon>
        <taxon>Brassicaceae</taxon>
        <taxon>Brassiceae</taxon>
        <taxon>Brassica</taxon>
    </lineage>
</organism>
<accession>A0A3P6BFB7</accession>
<evidence type="ECO:0000313" key="1">
    <source>
        <dbReference type="EMBL" id="VDC96530.1"/>
    </source>
</evidence>
<gene>
    <name evidence="1" type="ORF">BOLC3T19088H</name>
</gene>
<name>A0A3P6BFB7_BRAOL</name>
<proteinExistence type="predicted"/>
<dbReference type="AlphaFoldDB" id="A0A3P6BFB7"/>